<dbReference type="Pfam" id="PF13296">
    <property type="entry name" value="T6SS_Vgr"/>
    <property type="match status" value="1"/>
</dbReference>
<dbReference type="InterPro" id="IPR006533">
    <property type="entry name" value="T6SS_Vgr_RhsGE"/>
</dbReference>
<dbReference type="RefSeq" id="WP_134386245.1">
    <property type="nucleotide sequence ID" value="NZ_BMWW01000004.1"/>
</dbReference>
<dbReference type="Gene3D" id="2.40.50.230">
    <property type="entry name" value="Gp5 N-terminal domain"/>
    <property type="match status" value="1"/>
</dbReference>
<dbReference type="NCBIfam" id="TIGR03361">
    <property type="entry name" value="VI_Rhs_Vgr"/>
    <property type="match status" value="1"/>
</dbReference>
<dbReference type="InterPro" id="IPR018769">
    <property type="entry name" value="VgrG2_DUF2345"/>
</dbReference>
<feature type="domain" description="Putative type VI secretion system Rhs element associated Vgr" evidence="4">
    <location>
        <begin position="564"/>
        <end position="671"/>
    </location>
</feature>
<dbReference type="Gene3D" id="3.55.50.10">
    <property type="entry name" value="Baseplate protein-like domains"/>
    <property type="match status" value="1"/>
</dbReference>
<evidence type="ECO:0000313" key="8">
    <source>
        <dbReference type="Proteomes" id="UP000619512"/>
    </source>
</evidence>
<feature type="domain" description="DUF2345" evidence="3">
    <location>
        <begin position="693"/>
        <end position="837"/>
    </location>
</feature>
<dbReference type="OrthoDB" id="1907165at2"/>
<evidence type="ECO:0000313" key="5">
    <source>
        <dbReference type="EMBL" id="GGY92926.1"/>
    </source>
</evidence>
<dbReference type="AlphaFoldDB" id="A0A4P7BHL5"/>
<dbReference type="Pfam" id="PF04717">
    <property type="entry name" value="Phage_base_V"/>
    <property type="match status" value="1"/>
</dbReference>
<dbReference type="SUPFAM" id="SSF69255">
    <property type="entry name" value="gp5 N-terminal domain-like"/>
    <property type="match status" value="1"/>
</dbReference>
<dbReference type="Pfam" id="PF10106">
    <property type="entry name" value="DUF2345"/>
    <property type="match status" value="1"/>
</dbReference>
<evidence type="ECO:0000313" key="7">
    <source>
        <dbReference type="Proteomes" id="UP000294359"/>
    </source>
</evidence>
<protein>
    <submittedName>
        <fullName evidence="6">Type VI secretion system tip protein VgrG</fullName>
    </submittedName>
</protein>
<reference evidence="5" key="3">
    <citation type="submission" date="2022-12" db="EMBL/GenBank/DDBJ databases">
        <authorList>
            <person name="Sun Q."/>
            <person name="Kim S."/>
        </authorList>
    </citation>
    <scope>NUCLEOTIDE SEQUENCE</scope>
    <source>
        <strain evidence="5">KCTC 12344</strain>
    </source>
</reference>
<evidence type="ECO:0000259" key="2">
    <source>
        <dbReference type="Pfam" id="PF04717"/>
    </source>
</evidence>
<evidence type="ECO:0000256" key="1">
    <source>
        <dbReference type="ARBA" id="ARBA00005558"/>
    </source>
</evidence>
<accession>A0A4P7BHL5</accession>
<dbReference type="InterPro" id="IPR017847">
    <property type="entry name" value="T6SS_RhsGE_Vgr_subset"/>
</dbReference>
<dbReference type="InterPro" id="IPR028244">
    <property type="entry name" value="T6SS_Rhs_Vgr_dom"/>
</dbReference>
<dbReference type="Pfam" id="PF05954">
    <property type="entry name" value="Phage_GPD"/>
    <property type="match status" value="1"/>
</dbReference>
<keyword evidence="7" id="KW-1185">Reference proteome</keyword>
<dbReference type="Gene3D" id="4.10.220.110">
    <property type="match status" value="1"/>
</dbReference>
<dbReference type="InterPro" id="IPR006531">
    <property type="entry name" value="Gp5/Vgr_OB"/>
</dbReference>
<dbReference type="SUPFAM" id="SSF69349">
    <property type="entry name" value="Phage fibre proteins"/>
    <property type="match status" value="1"/>
</dbReference>
<feature type="domain" description="Gp5/Type VI secretion system Vgr protein OB-fold" evidence="2">
    <location>
        <begin position="481"/>
        <end position="536"/>
    </location>
</feature>
<gene>
    <name evidence="6" type="ORF">E1742_17470</name>
    <name evidence="5" type="ORF">GCM10007388_27920</name>
</gene>
<comment type="similarity">
    <text evidence="1">Belongs to the VgrG protein family.</text>
</comment>
<dbReference type="InterPro" id="IPR037026">
    <property type="entry name" value="Vgr_OB-fold_dom_sf"/>
</dbReference>
<organism evidence="5 8">
    <name type="scientific">Pseudoduganella plicata</name>
    <dbReference type="NCBI Taxonomy" id="321984"/>
    <lineage>
        <taxon>Bacteria</taxon>
        <taxon>Pseudomonadati</taxon>
        <taxon>Pseudomonadota</taxon>
        <taxon>Betaproteobacteria</taxon>
        <taxon>Burkholderiales</taxon>
        <taxon>Oxalobacteraceae</taxon>
        <taxon>Telluria group</taxon>
        <taxon>Pseudoduganella</taxon>
    </lineage>
</organism>
<evidence type="ECO:0000313" key="6">
    <source>
        <dbReference type="EMBL" id="QBQ37763.1"/>
    </source>
</evidence>
<name>A0A4P7BHL5_9BURK</name>
<dbReference type="Gene3D" id="2.30.110.50">
    <property type="match status" value="1"/>
</dbReference>
<reference evidence="6 7" key="2">
    <citation type="submission" date="2019-03" db="EMBL/GenBank/DDBJ databases">
        <title>Draft Genome Sequences of Six Type Strains of the Genus Massilia.</title>
        <authorList>
            <person name="Miess H."/>
            <person name="Frediansyhah A."/>
            <person name="Gross H."/>
        </authorList>
    </citation>
    <scope>NUCLEOTIDE SEQUENCE [LARGE SCALE GENOMIC DNA]</scope>
    <source>
        <strain evidence="6 7">DSM 17505</strain>
    </source>
</reference>
<proteinExistence type="inferred from homology"/>
<dbReference type="Proteomes" id="UP000619512">
    <property type="component" value="Unassembled WGS sequence"/>
</dbReference>
<dbReference type="EMBL" id="BMWW01000004">
    <property type="protein sequence ID" value="GGY92926.1"/>
    <property type="molecule type" value="Genomic_DNA"/>
</dbReference>
<reference evidence="5" key="1">
    <citation type="journal article" date="2014" name="Int. J. Syst. Evol. Microbiol.">
        <title>Complete genome sequence of Corynebacterium casei LMG S-19264T (=DSM 44701T), isolated from a smear-ripened cheese.</title>
        <authorList>
            <consortium name="US DOE Joint Genome Institute (JGI-PGF)"/>
            <person name="Walter F."/>
            <person name="Albersmeier A."/>
            <person name="Kalinowski J."/>
            <person name="Ruckert C."/>
        </authorList>
    </citation>
    <scope>NUCLEOTIDE SEQUENCE</scope>
    <source>
        <strain evidence="5">KCTC 12344</strain>
    </source>
</reference>
<dbReference type="EMBL" id="CP038026">
    <property type="protein sequence ID" value="QBQ37763.1"/>
    <property type="molecule type" value="Genomic_DNA"/>
</dbReference>
<evidence type="ECO:0000259" key="4">
    <source>
        <dbReference type="Pfam" id="PF13296"/>
    </source>
</evidence>
<dbReference type="SUPFAM" id="SSF69279">
    <property type="entry name" value="Phage tail proteins"/>
    <property type="match status" value="2"/>
</dbReference>
<evidence type="ECO:0000259" key="3">
    <source>
        <dbReference type="Pfam" id="PF10106"/>
    </source>
</evidence>
<dbReference type="Proteomes" id="UP000294359">
    <property type="component" value="Chromosome"/>
</dbReference>
<dbReference type="NCBIfam" id="TIGR01646">
    <property type="entry name" value="vgr_GE"/>
    <property type="match status" value="1"/>
</dbReference>
<sequence>MNLHDTFINLLVDHRDLLTDNRPVRLRVDHPNMFMEDVLLPQRVQGSESICGGFEYRVLCVALNACLPLKEFIALPAAIDFVTDTGKLRTVTGIITEVASGDSDGGLASYQIVIRDALAVMDKRVNTRVFRNKNEIEIVQILVQEWQQTSPVLATQFRLEIDWLMKPAKYPAREFTMQYNESDAAFIRRLLKRRGICWHFGPDDTKNYLAHRLVLWDHFESVLPNAADMVRYHRDAATEERDTITSWNAVRMLQVGSVSRHSWNYKDPYGPFLMSMNIESRVTQCNALGDIGVALNDYQVLMPHAGDNHDDLIALGTLAMKRHDLETKCFQGEGSVRDFRAGESFKLTGHPEIDRHPREEREFVITELHVAAQNNLPKELANRVEKLFRRSRWHSADMDDLTDSGQRSRIRFTAIRKGIDIVPAFDARTDLPRVHMQTAMVVGPENEEVHCDELYRVRIRIPGTREADHAHSDGRNGASGTDRDSAWVRVATNWAGEGPHSGKQCGTVSLPRVGSEVLLAFLGGDPDKPVIVGQLYNQKGQPPALSTAGGLPGNRHLSGIRTKEVKQGGRGNQLRFDDTNGQISAQLASDHGESQLNLGFLTQPRKAGYAEVRGQGAELRSDQKVAVRGEAGLLLTAEINGGPEGKQLERAELSRLAAGIEKLSGQLAKLAERYAQDEPMGGELKALVEGLKQLDEAGSRMVALSGPDGIVATSGQALALGAATDIDLVSSEQMRLSAAGSTAVRAAKGVSVFTNQGGVKVTAAGGKVQVQAQNDALELLARKVLDIISTTDWINIKAKQGVRINGGGSELVLSADGIKGYTSGKSEMHAADHQTMKGQAKKATFPGADACELQAKGAAESGAAVVPLKRGKHGT</sequence>